<feature type="domain" description="NB-ARC" evidence="1">
    <location>
        <begin position="1"/>
        <end position="146"/>
    </location>
</feature>
<dbReference type="Proteomes" id="UP001630127">
    <property type="component" value="Unassembled WGS sequence"/>
</dbReference>
<evidence type="ECO:0000313" key="2">
    <source>
        <dbReference type="EMBL" id="KAL3511209.1"/>
    </source>
</evidence>
<dbReference type="Gene3D" id="3.40.50.300">
    <property type="entry name" value="P-loop containing nucleotide triphosphate hydrolases"/>
    <property type="match status" value="1"/>
</dbReference>
<dbReference type="AlphaFoldDB" id="A0ABD2YY02"/>
<reference evidence="2 3" key="1">
    <citation type="submission" date="2024-11" db="EMBL/GenBank/DDBJ databases">
        <title>A near-complete genome assembly of Cinchona calisaya.</title>
        <authorList>
            <person name="Lian D.C."/>
            <person name="Zhao X.W."/>
            <person name="Wei L."/>
        </authorList>
    </citation>
    <scope>NUCLEOTIDE SEQUENCE [LARGE SCALE GENOMIC DNA]</scope>
    <source>
        <tissue evidence="2">Nenye</tissue>
    </source>
</reference>
<dbReference type="SUPFAM" id="SSF52540">
    <property type="entry name" value="P-loop containing nucleoside triphosphate hydrolases"/>
    <property type="match status" value="1"/>
</dbReference>
<name>A0ABD2YY02_9GENT</name>
<evidence type="ECO:0000313" key="3">
    <source>
        <dbReference type="Proteomes" id="UP001630127"/>
    </source>
</evidence>
<comment type="caution">
    <text evidence="2">The sequence shown here is derived from an EMBL/GenBank/DDBJ whole genome shotgun (WGS) entry which is preliminary data.</text>
</comment>
<dbReference type="InterPro" id="IPR044974">
    <property type="entry name" value="Disease_R_plants"/>
</dbReference>
<dbReference type="PANTHER" id="PTHR11017:SF385">
    <property type="entry name" value="DISEASE RESISTANCE PROTEIN (TIR-NBS-LRR CLASS)-RELATED"/>
    <property type="match status" value="1"/>
</dbReference>
<protein>
    <recommendedName>
        <fullName evidence="1">NB-ARC domain-containing protein</fullName>
    </recommendedName>
</protein>
<dbReference type="EMBL" id="JBJUIK010000012">
    <property type="protein sequence ID" value="KAL3511209.1"/>
    <property type="molecule type" value="Genomic_DNA"/>
</dbReference>
<dbReference type="InterPro" id="IPR027417">
    <property type="entry name" value="P-loop_NTPase"/>
</dbReference>
<proteinExistence type="predicted"/>
<sequence>MGGIGKTTLAKALFNKLVNHFKARSFISNIRKFSLDSGLTSLQSKFLGDLNSSVPPRIHDIAKGIIYIKEAVHDRAVRLVLDDIDDAEQLKVLARGRHWFYEGSRIIITTRNKQVLTENIVDEVYEVNELTFLEALQLFSYHAFGREEPNKDF</sequence>
<dbReference type="PANTHER" id="PTHR11017">
    <property type="entry name" value="LEUCINE-RICH REPEAT-CONTAINING PROTEIN"/>
    <property type="match status" value="1"/>
</dbReference>
<dbReference type="Pfam" id="PF00931">
    <property type="entry name" value="NB-ARC"/>
    <property type="match status" value="1"/>
</dbReference>
<keyword evidence="3" id="KW-1185">Reference proteome</keyword>
<dbReference type="InterPro" id="IPR002182">
    <property type="entry name" value="NB-ARC"/>
</dbReference>
<accession>A0ABD2YY02</accession>
<evidence type="ECO:0000259" key="1">
    <source>
        <dbReference type="Pfam" id="PF00931"/>
    </source>
</evidence>
<gene>
    <name evidence="2" type="ORF">ACH5RR_030610</name>
</gene>
<organism evidence="2 3">
    <name type="scientific">Cinchona calisaya</name>
    <dbReference type="NCBI Taxonomy" id="153742"/>
    <lineage>
        <taxon>Eukaryota</taxon>
        <taxon>Viridiplantae</taxon>
        <taxon>Streptophyta</taxon>
        <taxon>Embryophyta</taxon>
        <taxon>Tracheophyta</taxon>
        <taxon>Spermatophyta</taxon>
        <taxon>Magnoliopsida</taxon>
        <taxon>eudicotyledons</taxon>
        <taxon>Gunneridae</taxon>
        <taxon>Pentapetalae</taxon>
        <taxon>asterids</taxon>
        <taxon>lamiids</taxon>
        <taxon>Gentianales</taxon>
        <taxon>Rubiaceae</taxon>
        <taxon>Cinchonoideae</taxon>
        <taxon>Cinchoneae</taxon>
        <taxon>Cinchona</taxon>
    </lineage>
</organism>